<feature type="domain" description="ABC transmembrane type-1" evidence="8">
    <location>
        <begin position="124"/>
        <end position="336"/>
    </location>
</feature>
<organism evidence="9 10">
    <name type="scientific">Eiseniibacteriota bacterium</name>
    <dbReference type="NCBI Taxonomy" id="2212470"/>
    <lineage>
        <taxon>Bacteria</taxon>
        <taxon>Candidatus Eiseniibacteriota</taxon>
    </lineage>
</organism>
<comment type="subcellular location">
    <subcellularLocation>
        <location evidence="1 7">Cell membrane</location>
        <topology evidence="1 7">Multi-pass membrane protein</topology>
    </subcellularLocation>
</comment>
<feature type="transmembrane region" description="Helical" evidence="7">
    <location>
        <begin position="128"/>
        <end position="148"/>
    </location>
</feature>
<evidence type="ECO:0000256" key="6">
    <source>
        <dbReference type="ARBA" id="ARBA00023136"/>
    </source>
</evidence>
<dbReference type="SUPFAM" id="SSF161098">
    <property type="entry name" value="MetI-like"/>
    <property type="match status" value="1"/>
</dbReference>
<dbReference type="EMBL" id="JAGQHS010000019">
    <property type="protein sequence ID" value="MCA9755286.1"/>
    <property type="molecule type" value="Genomic_DNA"/>
</dbReference>
<comment type="similarity">
    <text evidence="7">Belongs to the binding-protein-dependent transport system permease family.</text>
</comment>
<evidence type="ECO:0000256" key="7">
    <source>
        <dbReference type="RuleBase" id="RU363032"/>
    </source>
</evidence>
<protein>
    <submittedName>
        <fullName evidence="9">ABC transporter permease subunit</fullName>
    </submittedName>
</protein>
<keyword evidence="5 7" id="KW-1133">Transmembrane helix</keyword>
<accession>A0A956SCF2</accession>
<reference evidence="9" key="2">
    <citation type="journal article" date="2021" name="Microbiome">
        <title>Successional dynamics and alternative stable states in a saline activated sludge microbial community over 9 years.</title>
        <authorList>
            <person name="Wang Y."/>
            <person name="Ye J."/>
            <person name="Ju F."/>
            <person name="Liu L."/>
            <person name="Boyd J.A."/>
            <person name="Deng Y."/>
            <person name="Parks D.H."/>
            <person name="Jiang X."/>
            <person name="Yin X."/>
            <person name="Woodcroft B.J."/>
            <person name="Tyson G.W."/>
            <person name="Hugenholtz P."/>
            <person name="Polz M.F."/>
            <person name="Zhang T."/>
        </authorList>
    </citation>
    <scope>NUCLEOTIDE SEQUENCE</scope>
    <source>
        <strain evidence="9">HKST-UBA02</strain>
    </source>
</reference>
<feature type="transmembrane region" description="Helical" evidence="7">
    <location>
        <begin position="317"/>
        <end position="343"/>
    </location>
</feature>
<dbReference type="Gene3D" id="1.10.3720.10">
    <property type="entry name" value="MetI-like"/>
    <property type="match status" value="1"/>
</dbReference>
<name>A0A956SCF2_UNCEI</name>
<dbReference type="GO" id="GO:0042884">
    <property type="term" value="P:microcin transport"/>
    <property type="evidence" value="ECO:0007669"/>
    <property type="project" value="TreeGrafter"/>
</dbReference>
<dbReference type="InterPro" id="IPR035906">
    <property type="entry name" value="MetI-like_sf"/>
</dbReference>
<proteinExistence type="inferred from homology"/>
<gene>
    <name evidence="9" type="ORF">KDA27_05745</name>
</gene>
<evidence type="ECO:0000313" key="10">
    <source>
        <dbReference type="Proteomes" id="UP000739538"/>
    </source>
</evidence>
<keyword evidence="3" id="KW-1003">Cell membrane</keyword>
<dbReference type="InterPro" id="IPR000515">
    <property type="entry name" value="MetI-like"/>
</dbReference>
<sequence>MAKSRAGALRTYVLRRLLLMIPTLLGITFIVFVLCQFVPGGPIDQVRLQMAGAGGGGEVAGAGGSDIARTAIPPKQLEILRQYYGFDKPILVRYGLYLKNLATLNLGESQRYLVPVWDLIVQRMPISLYYGLITTLLTYLVCIPLGIAKALRHRSLFDNLTSAVIFIGYAIPGYALGAVLLVLLSVKYPIFPLSGFVGQNFDELSTLGKLKDLSAHTVLPLIALSIGSFAFMTMLMKNGLMENMGADYVKTALAKGMSWQRAVFVHALRNSLIPLATSFGNIISLLVVGFLLIERVFGIHGMGLLFFDAMVARDYPLVMGVTVISSVLLLVGNLLSDLAVAFVDPRVRFG</sequence>
<evidence type="ECO:0000256" key="1">
    <source>
        <dbReference type="ARBA" id="ARBA00004651"/>
    </source>
</evidence>
<feature type="transmembrane region" description="Helical" evidence="7">
    <location>
        <begin position="279"/>
        <end position="297"/>
    </location>
</feature>
<dbReference type="PROSITE" id="PS50928">
    <property type="entry name" value="ABC_TM1"/>
    <property type="match status" value="1"/>
</dbReference>
<dbReference type="CDD" id="cd06261">
    <property type="entry name" value="TM_PBP2"/>
    <property type="match status" value="1"/>
</dbReference>
<evidence type="ECO:0000256" key="5">
    <source>
        <dbReference type="ARBA" id="ARBA00022989"/>
    </source>
</evidence>
<evidence type="ECO:0000256" key="2">
    <source>
        <dbReference type="ARBA" id="ARBA00022448"/>
    </source>
</evidence>
<dbReference type="AlphaFoldDB" id="A0A956SCF2"/>
<feature type="transmembrane region" description="Helical" evidence="7">
    <location>
        <begin position="12"/>
        <end position="39"/>
    </location>
</feature>
<evidence type="ECO:0000256" key="4">
    <source>
        <dbReference type="ARBA" id="ARBA00022692"/>
    </source>
</evidence>
<keyword evidence="2 7" id="KW-0813">Transport</keyword>
<keyword evidence="4 7" id="KW-0812">Transmembrane</keyword>
<feature type="transmembrane region" description="Helical" evidence="7">
    <location>
        <begin position="213"/>
        <end position="235"/>
    </location>
</feature>
<dbReference type="PANTHER" id="PTHR30465">
    <property type="entry name" value="INNER MEMBRANE ABC TRANSPORTER"/>
    <property type="match status" value="1"/>
</dbReference>
<dbReference type="PANTHER" id="PTHR30465:SF66">
    <property type="entry name" value="INNER MEMBRANE ABC TRANSPORTER PERMEASE PROTEIN YEJB"/>
    <property type="match status" value="1"/>
</dbReference>
<feature type="transmembrane region" description="Helical" evidence="7">
    <location>
        <begin position="160"/>
        <end position="184"/>
    </location>
</feature>
<evidence type="ECO:0000259" key="8">
    <source>
        <dbReference type="PROSITE" id="PS50928"/>
    </source>
</evidence>
<keyword evidence="6 7" id="KW-0472">Membrane</keyword>
<comment type="caution">
    <text evidence="9">The sequence shown here is derived from an EMBL/GenBank/DDBJ whole genome shotgun (WGS) entry which is preliminary data.</text>
</comment>
<reference evidence="9" key="1">
    <citation type="submission" date="2020-04" db="EMBL/GenBank/DDBJ databases">
        <authorList>
            <person name="Zhang T."/>
        </authorList>
    </citation>
    <scope>NUCLEOTIDE SEQUENCE</scope>
    <source>
        <strain evidence="9">HKST-UBA02</strain>
    </source>
</reference>
<evidence type="ECO:0000313" key="9">
    <source>
        <dbReference type="EMBL" id="MCA9755286.1"/>
    </source>
</evidence>
<dbReference type="Pfam" id="PF00528">
    <property type="entry name" value="BPD_transp_1"/>
    <property type="match status" value="1"/>
</dbReference>
<dbReference type="Proteomes" id="UP000739538">
    <property type="component" value="Unassembled WGS sequence"/>
</dbReference>
<dbReference type="GO" id="GO:0055085">
    <property type="term" value="P:transmembrane transport"/>
    <property type="evidence" value="ECO:0007669"/>
    <property type="project" value="InterPro"/>
</dbReference>
<evidence type="ECO:0000256" key="3">
    <source>
        <dbReference type="ARBA" id="ARBA00022475"/>
    </source>
</evidence>
<dbReference type="GO" id="GO:0005886">
    <property type="term" value="C:plasma membrane"/>
    <property type="evidence" value="ECO:0007669"/>
    <property type="project" value="UniProtKB-SubCell"/>
</dbReference>